<reference evidence="4 5" key="1">
    <citation type="journal article" date="1979" name="Int. J. Syst. Evol. Microbiol.">
        <title>Bacillus globisporus subsp. marinus subsp. nov.</title>
        <authorList>
            <person name="Liu H."/>
        </authorList>
    </citation>
    <scope>NUCLEOTIDE SEQUENCE [LARGE SCALE GENOMIC DNA]</scope>
    <source>
        <strain evidence="4 5">DSM 1297</strain>
    </source>
</reference>
<keyword evidence="3" id="KW-0472">Membrane</keyword>
<dbReference type="Pfam" id="PF07963">
    <property type="entry name" value="N_methyl"/>
    <property type="match status" value="1"/>
</dbReference>
<dbReference type="Proteomes" id="UP001556040">
    <property type="component" value="Unassembled WGS sequence"/>
</dbReference>
<dbReference type="EMBL" id="JBFMIA010000001">
    <property type="protein sequence ID" value="MEW9500407.1"/>
    <property type="molecule type" value="Genomic_DNA"/>
</dbReference>
<dbReference type="NCBIfam" id="NF041002">
    <property type="entry name" value="pilin_ComGF"/>
    <property type="match status" value="1"/>
</dbReference>
<evidence type="ECO:0000256" key="2">
    <source>
        <dbReference type="ARBA" id="ARBA00023287"/>
    </source>
</evidence>
<accession>A0ABV3PZ91</accession>
<organism evidence="4 5">
    <name type="scientific">Jeotgalibacillus marinus</name>
    <dbReference type="NCBI Taxonomy" id="86667"/>
    <lineage>
        <taxon>Bacteria</taxon>
        <taxon>Bacillati</taxon>
        <taxon>Bacillota</taxon>
        <taxon>Bacilli</taxon>
        <taxon>Bacillales</taxon>
        <taxon>Caryophanaceae</taxon>
        <taxon>Jeotgalibacillus</taxon>
    </lineage>
</organism>
<evidence type="ECO:0000313" key="4">
    <source>
        <dbReference type="EMBL" id="MEW9500407.1"/>
    </source>
</evidence>
<dbReference type="NCBIfam" id="TIGR02532">
    <property type="entry name" value="IV_pilin_GFxxxE"/>
    <property type="match status" value="1"/>
</dbReference>
<evidence type="ECO:0000313" key="5">
    <source>
        <dbReference type="Proteomes" id="UP001556040"/>
    </source>
</evidence>
<evidence type="ECO:0000256" key="3">
    <source>
        <dbReference type="SAM" id="Phobius"/>
    </source>
</evidence>
<dbReference type="InterPro" id="IPR016977">
    <property type="entry name" value="ComGF"/>
</dbReference>
<dbReference type="InterPro" id="IPR012902">
    <property type="entry name" value="N_methyl_site"/>
</dbReference>
<evidence type="ECO:0000256" key="1">
    <source>
        <dbReference type="ARBA" id="ARBA00004241"/>
    </source>
</evidence>
<comment type="caution">
    <text evidence="4">The sequence shown here is derived from an EMBL/GenBank/DDBJ whole genome shotgun (WGS) entry which is preliminary data.</text>
</comment>
<keyword evidence="3" id="KW-1133">Transmembrane helix</keyword>
<dbReference type="Pfam" id="PF15980">
    <property type="entry name" value="ComGF"/>
    <property type="match status" value="1"/>
</dbReference>
<keyword evidence="3" id="KW-0812">Transmembrane</keyword>
<protein>
    <submittedName>
        <fullName evidence="4">Competence type IV pilus minor pilin ComGF</fullName>
    </submittedName>
</protein>
<proteinExistence type="predicted"/>
<dbReference type="RefSeq" id="WP_367777688.1">
    <property type="nucleotide sequence ID" value="NZ_JBFMIA010000001.1"/>
</dbReference>
<gene>
    <name evidence="4" type="primary">comGF</name>
    <name evidence="4" type="ORF">AB1471_01185</name>
</gene>
<feature type="transmembrane region" description="Helical" evidence="3">
    <location>
        <begin position="27"/>
        <end position="53"/>
    </location>
</feature>
<keyword evidence="2" id="KW-0178">Competence</keyword>
<comment type="subcellular location">
    <subcellularLocation>
        <location evidence="1">Cell surface</location>
    </subcellularLocation>
</comment>
<sequence length="202" mass="23004">MKGFVWIMRLDHLITYKHAVKRNNKGFTLIEVMFCLSVLVVIASLMPILFLSLHGANERIEESVAAEWDLFLMQFRKEVEKHDIEKIDQQKLTLKSKEGDTILFSSYGSLLRRQVNGAGHEVYLTSIQSISFSLQDTLLQLEVLFQNGTTKKAQIIDAAVITDRKHYAACSLAFYSCTGYGCCTPNREYGSNQALRNDWTVL</sequence>
<name>A0ABV3PZ91_9BACL</name>
<keyword evidence="5" id="KW-1185">Reference proteome</keyword>